<accession>A0A449BDT0</accession>
<dbReference type="EMBL" id="LR215048">
    <property type="protein sequence ID" value="VEU80577.1"/>
    <property type="molecule type" value="Genomic_DNA"/>
</dbReference>
<gene>
    <name evidence="1" type="ORF">NCTC10138_00954</name>
</gene>
<keyword evidence="2" id="KW-1185">Reference proteome</keyword>
<sequence>MSFQSYLDAIHKKTGKTLDEIKELAIKENILKPDITATEFKTWLNVKFDLGSGHAMALWKYFIDNNWIITKHTTIK</sequence>
<dbReference type="STRING" id="1278311.GCA_000428705_01213"/>
<protein>
    <recommendedName>
        <fullName evidence="3">DUF4287 domain-containing protein</fullName>
    </recommendedName>
</protein>
<name>A0A449BDT0_HAPAX</name>
<dbReference type="Proteomes" id="UP000289841">
    <property type="component" value="Chromosome"/>
</dbReference>
<evidence type="ECO:0000313" key="2">
    <source>
        <dbReference type="Proteomes" id="UP000289841"/>
    </source>
</evidence>
<dbReference type="InterPro" id="IPR025629">
    <property type="entry name" value="DUF4287"/>
</dbReference>
<dbReference type="Pfam" id="PF14117">
    <property type="entry name" value="DUF4287"/>
    <property type="match status" value="1"/>
</dbReference>
<dbReference type="OrthoDB" id="9809825at2"/>
<dbReference type="RefSeq" id="WP_026390686.1">
    <property type="nucleotide sequence ID" value="NZ_LR215048.1"/>
</dbReference>
<evidence type="ECO:0000313" key="1">
    <source>
        <dbReference type="EMBL" id="VEU80577.1"/>
    </source>
</evidence>
<proteinExistence type="predicted"/>
<dbReference type="AlphaFoldDB" id="A0A449BDT0"/>
<dbReference type="KEGG" id="aaxa:NCTC10138_00954"/>
<evidence type="ECO:0008006" key="3">
    <source>
        <dbReference type="Google" id="ProtNLM"/>
    </source>
</evidence>
<reference evidence="1 2" key="1">
    <citation type="submission" date="2019-01" db="EMBL/GenBank/DDBJ databases">
        <authorList>
            <consortium name="Pathogen Informatics"/>
        </authorList>
    </citation>
    <scope>NUCLEOTIDE SEQUENCE [LARGE SCALE GENOMIC DNA]</scope>
    <source>
        <strain evidence="1 2">NCTC10138</strain>
    </source>
</reference>
<organism evidence="1 2">
    <name type="scientific">Haploplasma axanthum</name>
    <name type="common">Acholeplasma axanthum</name>
    <dbReference type="NCBI Taxonomy" id="29552"/>
    <lineage>
        <taxon>Bacteria</taxon>
        <taxon>Bacillati</taxon>
        <taxon>Mycoplasmatota</taxon>
        <taxon>Mollicutes</taxon>
        <taxon>Acholeplasmatales</taxon>
        <taxon>Acholeplasmataceae</taxon>
        <taxon>Haploplasma</taxon>
    </lineage>
</organism>